<dbReference type="Proteomes" id="UP000182444">
    <property type="component" value="Chromosome 1D"/>
</dbReference>
<gene>
    <name evidence="8" type="ORF">B0I71DRAFT_131859</name>
    <name evidence="7" type="ORF">YALI1_D03144g</name>
</gene>
<evidence type="ECO:0000256" key="1">
    <source>
        <dbReference type="ARBA" id="ARBA00004141"/>
    </source>
</evidence>
<dbReference type="VEuPathDB" id="FungiDB:YALI0_D02585g"/>
<evidence type="ECO:0000313" key="8">
    <source>
        <dbReference type="EMBL" id="RDW25896.1"/>
    </source>
</evidence>
<dbReference type="VEuPathDB" id="FungiDB:YALI1_D03144g"/>
<proteinExistence type="predicted"/>
<evidence type="ECO:0000256" key="4">
    <source>
        <dbReference type="ARBA" id="ARBA00023136"/>
    </source>
</evidence>
<accession>A0A1D8NCY7</accession>
<dbReference type="GO" id="GO:0055085">
    <property type="term" value="P:transmembrane transport"/>
    <property type="evidence" value="ECO:0007669"/>
    <property type="project" value="InterPro"/>
</dbReference>
<dbReference type="KEGG" id="yli:2910533"/>
<reference evidence="7 9" key="1">
    <citation type="journal article" date="2016" name="PLoS ONE">
        <title>Sequence Assembly of Yarrowia lipolytica Strain W29/CLIB89 Shows Transposable Element Diversity.</title>
        <authorList>
            <person name="Magnan C."/>
            <person name="Yu J."/>
            <person name="Chang I."/>
            <person name="Jahn E."/>
            <person name="Kanomata Y."/>
            <person name="Wu J."/>
            <person name="Zeller M."/>
            <person name="Oakes M."/>
            <person name="Baldi P."/>
            <person name="Sandmeyer S."/>
        </authorList>
    </citation>
    <scope>NUCLEOTIDE SEQUENCE [LARGE SCALE GENOMIC DNA]</scope>
    <source>
        <strain evidence="7">CLIB89</strain>
        <strain evidence="9">CLIB89(W29)</strain>
    </source>
</reference>
<dbReference type="Pfam" id="PF03547">
    <property type="entry name" value="Mem_trans"/>
    <property type="match status" value="1"/>
</dbReference>
<evidence type="ECO:0000313" key="9">
    <source>
        <dbReference type="Proteomes" id="UP000182444"/>
    </source>
</evidence>
<dbReference type="AlphaFoldDB" id="A0A1D8NCY7"/>
<dbReference type="InterPro" id="IPR004776">
    <property type="entry name" value="Mem_transp_PIN-like"/>
</dbReference>
<sequence>MSSLSIGAAIFIALKPLVKILANSAMGFYLAKKNIMSVETSRNISYLVVNFLAPSLMFSRIIQAIDSDDMKIVGIIFLTSLMFQVYGIGFGTLTHYITPNPQNFFGGILMISALNNNGDLPIAYVTTLAAGTAFSAADGDKGVAYAIIFSTSTMISLFNCGGYRLIERDFKHVKEEPESDHSYEEKNEESSESPAMLVRSESESDLSHTTSRVISRPHSHVEADLNILTQIESHVTIPKKMPTSKIESFKVKAEPWVAKYVKIRDTLHLGFVEQFFLNFLKPTAFAAALAIIICVIPPVHRLFYKDPNYHGPHIRDAPDGLPPLDFIMNICAFLGNAVVPLGLAMLGATVARMRLTSLPKGYWKTIGLIVVFKLIVLPIIAIAWVTRLQNIEWIDRNDKMASFAMVMTACTPAATTQVYLTQMFMPETGTHHQLNLVSIHIICQYVALVVTLPIAVVYTLKNVVHV</sequence>
<feature type="transmembrane region" description="Helical" evidence="6">
    <location>
        <begin position="43"/>
        <end position="62"/>
    </location>
</feature>
<feature type="transmembrane region" description="Helical" evidence="6">
    <location>
        <begin position="326"/>
        <end position="350"/>
    </location>
</feature>
<dbReference type="GO" id="GO:0016020">
    <property type="term" value="C:membrane"/>
    <property type="evidence" value="ECO:0007669"/>
    <property type="project" value="UniProtKB-SubCell"/>
</dbReference>
<feature type="transmembrane region" description="Helical" evidence="6">
    <location>
        <begin position="6"/>
        <end position="31"/>
    </location>
</feature>
<evidence type="ECO:0000256" key="5">
    <source>
        <dbReference type="SAM" id="MobiDB-lite"/>
    </source>
</evidence>
<feature type="transmembrane region" description="Helical" evidence="6">
    <location>
        <begin position="284"/>
        <end position="303"/>
    </location>
</feature>
<evidence type="ECO:0000256" key="2">
    <source>
        <dbReference type="ARBA" id="ARBA00022692"/>
    </source>
</evidence>
<feature type="region of interest" description="Disordered" evidence="5">
    <location>
        <begin position="176"/>
        <end position="215"/>
    </location>
</feature>
<dbReference type="GeneID" id="2910533"/>
<feature type="compositionally biased region" description="Basic and acidic residues" evidence="5">
    <location>
        <begin position="176"/>
        <end position="189"/>
    </location>
</feature>
<dbReference type="EMBL" id="KZ858991">
    <property type="protein sequence ID" value="RDW25896.1"/>
    <property type="molecule type" value="Genomic_DNA"/>
</dbReference>
<dbReference type="InterPro" id="IPR040254">
    <property type="entry name" value="Ecm3-like"/>
</dbReference>
<keyword evidence="3 6" id="KW-1133">Transmembrane helix</keyword>
<evidence type="ECO:0000256" key="3">
    <source>
        <dbReference type="ARBA" id="ARBA00022989"/>
    </source>
</evidence>
<evidence type="ECO:0000313" key="10">
    <source>
        <dbReference type="Proteomes" id="UP000256601"/>
    </source>
</evidence>
<protein>
    <submittedName>
        <fullName evidence="8">Auxin efflux carrier</fullName>
    </submittedName>
</protein>
<dbReference type="Proteomes" id="UP000256601">
    <property type="component" value="Unassembled WGS sequence"/>
</dbReference>
<feature type="transmembrane region" description="Helical" evidence="6">
    <location>
        <begin position="143"/>
        <end position="166"/>
    </location>
</feature>
<feature type="transmembrane region" description="Helical" evidence="6">
    <location>
        <begin position="441"/>
        <end position="460"/>
    </location>
</feature>
<dbReference type="PANTHER" id="PTHR31274">
    <property type="entry name" value="PROTEIN ECM3"/>
    <property type="match status" value="1"/>
</dbReference>
<reference evidence="8 10" key="2">
    <citation type="submission" date="2018-07" db="EMBL/GenBank/DDBJ databases">
        <title>Draft Genome Assemblies for Five Robust Yarrowia lipolytica Strains Exhibiting High Lipid Production and Pentose Sugar Utilization and Sugar Alcohol Secretion from Undetoxified Lignocellulosic Biomass Hydrolysates.</title>
        <authorList>
            <consortium name="DOE Joint Genome Institute"/>
            <person name="Walker C."/>
            <person name="Ryu S."/>
            <person name="Na H."/>
            <person name="Zane M."/>
            <person name="LaButti K."/>
            <person name="Lipzen A."/>
            <person name="Haridas S."/>
            <person name="Barry K."/>
            <person name="Grigoriev I.V."/>
            <person name="Quarterman J."/>
            <person name="Slininger P."/>
            <person name="Dien B."/>
            <person name="Trinh C.T."/>
        </authorList>
    </citation>
    <scope>NUCLEOTIDE SEQUENCE [LARGE SCALE GENOMIC DNA]</scope>
    <source>
        <strain evidence="8 10">YB392</strain>
    </source>
</reference>
<evidence type="ECO:0000313" key="7">
    <source>
        <dbReference type="EMBL" id="AOW03486.1"/>
    </source>
</evidence>
<dbReference type="EMBL" id="CP017556">
    <property type="protein sequence ID" value="AOW03486.1"/>
    <property type="molecule type" value="Genomic_DNA"/>
</dbReference>
<feature type="transmembrane region" description="Helical" evidence="6">
    <location>
        <begin position="362"/>
        <end position="385"/>
    </location>
</feature>
<feature type="transmembrane region" description="Helical" evidence="6">
    <location>
        <begin position="74"/>
        <end position="97"/>
    </location>
</feature>
<dbReference type="OMA" id="GVAYCCI"/>
<keyword evidence="2 6" id="KW-0812">Transmembrane</keyword>
<evidence type="ECO:0000256" key="6">
    <source>
        <dbReference type="SAM" id="Phobius"/>
    </source>
</evidence>
<feature type="transmembrane region" description="Helical" evidence="6">
    <location>
        <begin position="400"/>
        <end position="420"/>
    </location>
</feature>
<dbReference type="eggNOG" id="ENOG502QU6H">
    <property type="taxonomic scope" value="Eukaryota"/>
</dbReference>
<name>A0A1D8NCY7_YARLL</name>
<dbReference type="PANTHER" id="PTHR31274:SF1">
    <property type="entry name" value="AGL149CP"/>
    <property type="match status" value="1"/>
</dbReference>
<organism evidence="7 9">
    <name type="scientific">Yarrowia lipolytica</name>
    <name type="common">Candida lipolytica</name>
    <dbReference type="NCBI Taxonomy" id="4952"/>
    <lineage>
        <taxon>Eukaryota</taxon>
        <taxon>Fungi</taxon>
        <taxon>Dikarya</taxon>
        <taxon>Ascomycota</taxon>
        <taxon>Saccharomycotina</taxon>
        <taxon>Dipodascomycetes</taxon>
        <taxon>Dipodascales</taxon>
        <taxon>Dipodascales incertae sedis</taxon>
        <taxon>Yarrowia</taxon>
    </lineage>
</organism>
<comment type="subcellular location">
    <subcellularLocation>
        <location evidence="1">Membrane</location>
        <topology evidence="1">Multi-pass membrane protein</topology>
    </subcellularLocation>
</comment>
<keyword evidence="4 6" id="KW-0472">Membrane</keyword>